<evidence type="ECO:0008006" key="3">
    <source>
        <dbReference type="Google" id="ProtNLM"/>
    </source>
</evidence>
<dbReference type="SUPFAM" id="SSF52047">
    <property type="entry name" value="RNI-like"/>
    <property type="match status" value="1"/>
</dbReference>
<comment type="caution">
    <text evidence="1">The sequence shown here is derived from an EMBL/GenBank/DDBJ whole genome shotgun (WGS) entry which is preliminary data.</text>
</comment>
<reference evidence="1" key="1">
    <citation type="journal article" date="2020" name="Fungal Divers.">
        <title>Resolving the Mortierellaceae phylogeny through synthesis of multi-gene phylogenetics and phylogenomics.</title>
        <authorList>
            <person name="Vandepol N."/>
            <person name="Liber J."/>
            <person name="Desiro A."/>
            <person name="Na H."/>
            <person name="Kennedy M."/>
            <person name="Barry K."/>
            <person name="Grigoriev I.V."/>
            <person name="Miller A.N."/>
            <person name="O'Donnell K."/>
            <person name="Stajich J.E."/>
            <person name="Bonito G."/>
        </authorList>
    </citation>
    <scope>NUCLEOTIDE SEQUENCE</scope>
    <source>
        <strain evidence="1">NRRL 6426</strain>
    </source>
</reference>
<dbReference type="Proteomes" id="UP000748756">
    <property type="component" value="Unassembled WGS sequence"/>
</dbReference>
<name>A0A9P5RW67_9FUNG</name>
<accession>A0A9P5RW67</accession>
<gene>
    <name evidence="1" type="ORF">BG015_008962</name>
</gene>
<protein>
    <recommendedName>
        <fullName evidence="3">FBD domain-containing protein</fullName>
    </recommendedName>
</protein>
<proteinExistence type="predicted"/>
<dbReference type="OrthoDB" id="2436912at2759"/>
<keyword evidence="2" id="KW-1185">Reference proteome</keyword>
<organism evidence="1 2">
    <name type="scientific">Linnemannia schmuckeri</name>
    <dbReference type="NCBI Taxonomy" id="64567"/>
    <lineage>
        <taxon>Eukaryota</taxon>
        <taxon>Fungi</taxon>
        <taxon>Fungi incertae sedis</taxon>
        <taxon>Mucoromycota</taxon>
        <taxon>Mortierellomycotina</taxon>
        <taxon>Mortierellomycetes</taxon>
        <taxon>Mortierellales</taxon>
        <taxon>Mortierellaceae</taxon>
        <taxon>Linnemannia</taxon>
    </lineage>
</organism>
<dbReference type="AlphaFoldDB" id="A0A9P5RW67"/>
<dbReference type="EMBL" id="JAAAUQ010000554">
    <property type="protein sequence ID" value="KAF9149259.1"/>
    <property type="molecule type" value="Genomic_DNA"/>
</dbReference>
<sequence length="229" mass="25534">MLGDYMNEPALVATHGAQELGTVIRPRIAGEGSESVKGVQELRWSIPCFLEVDDREEVVRTLRSCGSTLQRLYFAPFADDKVEYLLNVIRESCTNLRQLGFTTSNDVQEDKGIWIDLLEICPPLEVLIVRNTIPAVQLVDVLERHHAETLFRVYLDTNPKSSAARSDLLRILEFCSRLEEFVCRRPVSSSILRYSTEQGCAAEGGDSLYLSQRGKALSADIGAGDVLNN</sequence>
<evidence type="ECO:0000313" key="1">
    <source>
        <dbReference type="EMBL" id="KAF9149259.1"/>
    </source>
</evidence>
<evidence type="ECO:0000313" key="2">
    <source>
        <dbReference type="Proteomes" id="UP000748756"/>
    </source>
</evidence>